<dbReference type="Proteomes" id="UP000092666">
    <property type="component" value="Unassembled WGS sequence"/>
</dbReference>
<evidence type="ECO:0000313" key="3">
    <source>
        <dbReference type="Proteomes" id="UP000092666"/>
    </source>
</evidence>
<dbReference type="InterPro" id="IPR014710">
    <property type="entry name" value="RmlC-like_jellyroll"/>
</dbReference>
<keyword evidence="3" id="KW-1185">Reference proteome</keyword>
<organism evidence="2 3">
    <name type="scientific">Kwoniella heveanensis BCC8398</name>
    <dbReference type="NCBI Taxonomy" id="1296120"/>
    <lineage>
        <taxon>Eukaryota</taxon>
        <taxon>Fungi</taxon>
        <taxon>Dikarya</taxon>
        <taxon>Basidiomycota</taxon>
        <taxon>Agaricomycotina</taxon>
        <taxon>Tremellomycetes</taxon>
        <taxon>Tremellales</taxon>
        <taxon>Cryptococcaceae</taxon>
        <taxon>Kwoniella</taxon>
    </lineage>
</organism>
<dbReference type="EMBL" id="KV700130">
    <property type="protein sequence ID" value="OCF32060.1"/>
    <property type="molecule type" value="Genomic_DNA"/>
</dbReference>
<proteinExistence type="predicted"/>
<reference evidence="2 3" key="1">
    <citation type="submission" date="2013-07" db="EMBL/GenBank/DDBJ databases">
        <title>The Genome Sequence of Cryptococcus heveanensis BCC8398.</title>
        <authorList>
            <consortium name="The Broad Institute Genome Sequencing Platform"/>
            <person name="Cuomo C."/>
            <person name="Litvintseva A."/>
            <person name="Chen Y."/>
            <person name="Heitman J."/>
            <person name="Sun S."/>
            <person name="Springer D."/>
            <person name="Dromer F."/>
            <person name="Young S.K."/>
            <person name="Zeng Q."/>
            <person name="Gargeya S."/>
            <person name="Fitzgerald M."/>
            <person name="Abouelleil A."/>
            <person name="Alvarado L."/>
            <person name="Berlin A.M."/>
            <person name="Chapman S.B."/>
            <person name="Dewar J."/>
            <person name="Goldberg J."/>
            <person name="Griggs A."/>
            <person name="Gujja S."/>
            <person name="Hansen M."/>
            <person name="Howarth C."/>
            <person name="Imamovic A."/>
            <person name="Larimer J."/>
            <person name="McCowan C."/>
            <person name="Murphy C."/>
            <person name="Pearson M."/>
            <person name="Priest M."/>
            <person name="Roberts A."/>
            <person name="Saif S."/>
            <person name="Shea T."/>
            <person name="Sykes S."/>
            <person name="Wortman J."/>
            <person name="Nusbaum C."/>
            <person name="Birren B."/>
        </authorList>
    </citation>
    <scope>NUCLEOTIDE SEQUENCE [LARGE SCALE GENOMIC DNA]</scope>
    <source>
        <strain evidence="2 3">BCC8398</strain>
    </source>
</reference>
<gene>
    <name evidence="2" type="ORF">I316_06216</name>
</gene>
<dbReference type="InterPro" id="IPR047142">
    <property type="entry name" value="OryJ/VirC-like"/>
</dbReference>
<evidence type="ECO:0000313" key="2">
    <source>
        <dbReference type="EMBL" id="OCF32060.1"/>
    </source>
</evidence>
<dbReference type="PANTHER" id="PTHR36156:SF2">
    <property type="entry name" value="CUPIN TYPE-2 DOMAIN-CONTAINING PROTEIN"/>
    <property type="match status" value="1"/>
</dbReference>
<sequence length="188" mass="19731">MSVNANASSSSAGTTVRPLRRIVTSHDPADVDGENVTFHDDAVPLKSVLDGQAHISPLYSSTGIPAHNPHVVTSQHIADAVAAVPGVVFPGGTNCQVTELAPNFKVGMHRTSSIDHNIIVEGSATLIVPDGKGGERRTVVRAGEVVVQTGTIHAWEAGPEGARWITVVVAANPVEIPDQQKKLEDVDF</sequence>
<feature type="compositionally biased region" description="Low complexity" evidence="1">
    <location>
        <begin position="1"/>
        <end position="12"/>
    </location>
</feature>
<protein>
    <recommendedName>
        <fullName evidence="4">Cupin type-1 domain-containing protein</fullName>
    </recommendedName>
</protein>
<dbReference type="SUPFAM" id="SSF51182">
    <property type="entry name" value="RmlC-like cupins"/>
    <property type="match status" value="1"/>
</dbReference>
<dbReference type="CDD" id="cd02231">
    <property type="entry name" value="cupin_BLL6423-like"/>
    <property type="match status" value="1"/>
</dbReference>
<name>A0A1B9GLU4_9TREE</name>
<accession>A0A1B9GLU4</accession>
<evidence type="ECO:0008006" key="4">
    <source>
        <dbReference type="Google" id="ProtNLM"/>
    </source>
</evidence>
<dbReference type="STRING" id="1296120.A0A1B9GLU4"/>
<feature type="region of interest" description="Disordered" evidence="1">
    <location>
        <begin position="1"/>
        <end position="21"/>
    </location>
</feature>
<dbReference type="PANTHER" id="PTHR36156">
    <property type="entry name" value="SLR2101 PROTEIN"/>
    <property type="match status" value="1"/>
</dbReference>
<dbReference type="Gene3D" id="2.60.120.10">
    <property type="entry name" value="Jelly Rolls"/>
    <property type="match status" value="1"/>
</dbReference>
<evidence type="ECO:0000256" key="1">
    <source>
        <dbReference type="SAM" id="MobiDB-lite"/>
    </source>
</evidence>
<dbReference type="AlphaFoldDB" id="A0A1B9GLU4"/>
<dbReference type="InterPro" id="IPR011051">
    <property type="entry name" value="RmlC_Cupin_sf"/>
</dbReference>
<dbReference type="OrthoDB" id="5840532at2759"/>
<reference evidence="3" key="2">
    <citation type="submission" date="2013-12" db="EMBL/GenBank/DDBJ databases">
        <title>Evolution of pathogenesis and genome organization in the Tremellales.</title>
        <authorList>
            <person name="Cuomo C."/>
            <person name="Litvintseva A."/>
            <person name="Heitman J."/>
            <person name="Chen Y."/>
            <person name="Sun S."/>
            <person name="Springer D."/>
            <person name="Dromer F."/>
            <person name="Young S."/>
            <person name="Zeng Q."/>
            <person name="Chapman S."/>
            <person name="Gujja S."/>
            <person name="Saif S."/>
            <person name="Birren B."/>
        </authorList>
    </citation>
    <scope>NUCLEOTIDE SEQUENCE [LARGE SCALE GENOMIC DNA]</scope>
    <source>
        <strain evidence="3">BCC8398</strain>
    </source>
</reference>